<dbReference type="EMBL" id="VUOB01000028">
    <property type="protein sequence ID" value="KAA2261515.1"/>
    <property type="molecule type" value="Genomic_DNA"/>
</dbReference>
<dbReference type="Gene3D" id="1.25.40.10">
    <property type="entry name" value="Tetratricopeptide repeat domain"/>
    <property type="match status" value="1"/>
</dbReference>
<keyword evidence="1" id="KW-0802">TPR repeat</keyword>
<evidence type="ECO:0000256" key="1">
    <source>
        <dbReference type="PROSITE-ProRule" id="PRU00339"/>
    </source>
</evidence>
<dbReference type="PANTHER" id="PTHR10098">
    <property type="entry name" value="RAPSYN-RELATED"/>
    <property type="match status" value="1"/>
</dbReference>
<organism evidence="2 3">
    <name type="scientific">Solihabitans fulvus</name>
    <dbReference type="NCBI Taxonomy" id="1892852"/>
    <lineage>
        <taxon>Bacteria</taxon>
        <taxon>Bacillati</taxon>
        <taxon>Actinomycetota</taxon>
        <taxon>Actinomycetes</taxon>
        <taxon>Pseudonocardiales</taxon>
        <taxon>Pseudonocardiaceae</taxon>
        <taxon>Solihabitans</taxon>
    </lineage>
</organism>
<dbReference type="SUPFAM" id="SSF48452">
    <property type="entry name" value="TPR-like"/>
    <property type="match status" value="1"/>
</dbReference>
<dbReference type="AlphaFoldDB" id="A0A5B2XEN9"/>
<dbReference type="InterPro" id="IPR011990">
    <property type="entry name" value="TPR-like_helical_dom_sf"/>
</dbReference>
<evidence type="ECO:0000313" key="2">
    <source>
        <dbReference type="EMBL" id="KAA2261515.1"/>
    </source>
</evidence>
<feature type="repeat" description="TPR" evidence="1">
    <location>
        <begin position="15"/>
        <end position="48"/>
    </location>
</feature>
<gene>
    <name evidence="2" type="ORF">F0L68_17230</name>
</gene>
<dbReference type="Proteomes" id="UP000323454">
    <property type="component" value="Unassembled WGS sequence"/>
</dbReference>
<protein>
    <submittedName>
        <fullName evidence="2">Tetratricopeptide repeat protein</fullName>
    </submittedName>
</protein>
<dbReference type="SMART" id="SM00028">
    <property type="entry name" value="TPR"/>
    <property type="match status" value="4"/>
</dbReference>
<dbReference type="PROSITE" id="PS50005">
    <property type="entry name" value="TPR"/>
    <property type="match status" value="1"/>
</dbReference>
<dbReference type="InterPro" id="IPR019734">
    <property type="entry name" value="TPR_rpt"/>
</dbReference>
<dbReference type="PANTHER" id="PTHR10098:SF108">
    <property type="entry name" value="TETRATRICOPEPTIDE REPEAT PROTEIN 28"/>
    <property type="match status" value="1"/>
</dbReference>
<accession>A0A5B2XEN9</accession>
<evidence type="ECO:0000313" key="3">
    <source>
        <dbReference type="Proteomes" id="UP000323454"/>
    </source>
</evidence>
<proteinExistence type="predicted"/>
<dbReference type="Pfam" id="PF13424">
    <property type="entry name" value="TPR_12"/>
    <property type="match status" value="2"/>
</dbReference>
<sequence>MALLAAEVGIRITQGSALSNLGVVHQLRGDHERAEECHRRALEVAREIANRLSEGGALTGLGRAHLSAGRCEEAVSRFGQVLALALATTIGDLNMETEALLGFGDAAWAAGDPAGALEHHGRALALADRTGDLHCQAQAHDGLGQAHHRRGTAGPAARHWQRALALYSGLGAPQAKRVDGHLSALDGGHPAAG</sequence>
<comment type="caution">
    <text evidence="2">The sequence shown here is derived from an EMBL/GenBank/DDBJ whole genome shotgun (WGS) entry which is preliminary data.</text>
</comment>
<reference evidence="2 3" key="1">
    <citation type="submission" date="2019-09" db="EMBL/GenBank/DDBJ databases">
        <title>Goodfellowia gen. nov., a new genus of the Pseudonocardineae related to Actinoalloteichus, containing Goodfellowia coeruleoviolacea gen. nov., comb. nov. gen. nov., comb. nov.</title>
        <authorList>
            <person name="Labeda D."/>
        </authorList>
    </citation>
    <scope>NUCLEOTIDE SEQUENCE [LARGE SCALE GENOMIC DNA]</scope>
    <source>
        <strain evidence="2 3">AN110305</strain>
    </source>
</reference>
<name>A0A5B2XEN9_9PSEU</name>
<reference evidence="2 3" key="2">
    <citation type="submission" date="2019-09" db="EMBL/GenBank/DDBJ databases">
        <authorList>
            <person name="Jin C."/>
        </authorList>
    </citation>
    <scope>NUCLEOTIDE SEQUENCE [LARGE SCALE GENOMIC DNA]</scope>
    <source>
        <strain evidence="2 3">AN110305</strain>
    </source>
</reference>
<dbReference type="RefSeq" id="WP_149850592.1">
    <property type="nucleotide sequence ID" value="NZ_VUOB01000028.1"/>
</dbReference>
<keyword evidence="3" id="KW-1185">Reference proteome</keyword>